<dbReference type="InterPro" id="IPR018073">
    <property type="entry name" value="Prot_inh_cystat_CS"/>
</dbReference>
<dbReference type="AlphaFoldDB" id="A0A0A9WQN0"/>
<reference evidence="4" key="1">
    <citation type="journal article" date="2014" name="PLoS ONE">
        <title>Transcriptome-Based Identification of ABC Transporters in the Western Tarnished Plant Bug Lygus hesperus.</title>
        <authorList>
            <person name="Hull J.J."/>
            <person name="Chaney K."/>
            <person name="Geib S.M."/>
            <person name="Fabrick J.A."/>
            <person name="Brent C.S."/>
            <person name="Walsh D."/>
            <person name="Lavine L.C."/>
        </authorList>
    </citation>
    <scope>NUCLEOTIDE SEQUENCE</scope>
</reference>
<dbReference type="InterPro" id="IPR046350">
    <property type="entry name" value="Cystatin_sf"/>
</dbReference>
<accession>A0A0A9WQN0</accession>
<feature type="signal peptide" evidence="2">
    <location>
        <begin position="1"/>
        <end position="25"/>
    </location>
</feature>
<dbReference type="Gene3D" id="3.10.450.10">
    <property type="match status" value="1"/>
</dbReference>
<organism evidence="4">
    <name type="scientific">Lygus hesperus</name>
    <name type="common">Western plant bug</name>
    <dbReference type="NCBI Taxonomy" id="30085"/>
    <lineage>
        <taxon>Eukaryota</taxon>
        <taxon>Metazoa</taxon>
        <taxon>Ecdysozoa</taxon>
        <taxon>Arthropoda</taxon>
        <taxon>Hexapoda</taxon>
        <taxon>Insecta</taxon>
        <taxon>Pterygota</taxon>
        <taxon>Neoptera</taxon>
        <taxon>Paraneoptera</taxon>
        <taxon>Hemiptera</taxon>
        <taxon>Heteroptera</taxon>
        <taxon>Panheteroptera</taxon>
        <taxon>Cimicomorpha</taxon>
        <taxon>Miridae</taxon>
        <taxon>Mirini</taxon>
        <taxon>Lygus</taxon>
    </lineage>
</organism>
<proteinExistence type="inferred from homology"/>
<feature type="chain" id="PRO_5002053984" evidence="2">
    <location>
        <begin position="26"/>
        <end position="111"/>
    </location>
</feature>
<dbReference type="GO" id="GO:0004869">
    <property type="term" value="F:cysteine-type endopeptidase inhibitor activity"/>
    <property type="evidence" value="ECO:0007669"/>
    <property type="project" value="InterPro"/>
</dbReference>
<reference evidence="4" key="2">
    <citation type="submission" date="2014-07" db="EMBL/GenBank/DDBJ databases">
        <authorList>
            <person name="Hull J."/>
        </authorList>
    </citation>
    <scope>NUCLEOTIDE SEQUENCE</scope>
</reference>
<dbReference type="Pfam" id="PF00031">
    <property type="entry name" value="Cystatin"/>
    <property type="match status" value="1"/>
</dbReference>
<dbReference type="CDD" id="cd00042">
    <property type="entry name" value="CY"/>
    <property type="match status" value="1"/>
</dbReference>
<evidence type="ECO:0000256" key="2">
    <source>
        <dbReference type="SAM" id="SignalP"/>
    </source>
</evidence>
<dbReference type="SMART" id="SM00043">
    <property type="entry name" value="CY"/>
    <property type="match status" value="1"/>
</dbReference>
<dbReference type="PROSITE" id="PS00287">
    <property type="entry name" value="CYSTATIN"/>
    <property type="match status" value="1"/>
</dbReference>
<evidence type="ECO:0000256" key="1">
    <source>
        <dbReference type="ARBA" id="ARBA00009403"/>
    </source>
</evidence>
<evidence type="ECO:0000313" key="4">
    <source>
        <dbReference type="EMBL" id="JAG07120.1"/>
    </source>
</evidence>
<sequence length="111" mass="12523">RLLFRSVIMFLKIFAVLVVPCIALADREPCLGCPEDHDANDHEVHTKLSSILAAANSPHQVKKITNIKKQVVAGMKFIVTFENQEGKECNASWVEQPWVSKDPQYVEFNCP</sequence>
<protein>
    <submittedName>
        <fullName evidence="4">Sarcocystatin-A</fullName>
    </submittedName>
</protein>
<dbReference type="SUPFAM" id="SSF54403">
    <property type="entry name" value="Cystatin/monellin"/>
    <property type="match status" value="1"/>
</dbReference>
<feature type="domain" description="Cystatin" evidence="3">
    <location>
        <begin position="29"/>
        <end position="111"/>
    </location>
</feature>
<dbReference type="InterPro" id="IPR000010">
    <property type="entry name" value="Cystatin_dom"/>
</dbReference>
<comment type="similarity">
    <text evidence="1">Belongs to the cystatin family.</text>
</comment>
<evidence type="ECO:0000259" key="3">
    <source>
        <dbReference type="SMART" id="SM00043"/>
    </source>
</evidence>
<feature type="non-terminal residue" evidence="4">
    <location>
        <position position="1"/>
    </location>
</feature>
<gene>
    <name evidence="4" type="primary">CYTA_1</name>
    <name evidence="4" type="ORF">CM83_31704</name>
</gene>
<dbReference type="EMBL" id="GBHO01036484">
    <property type="protein sequence ID" value="JAG07120.1"/>
    <property type="molecule type" value="Transcribed_RNA"/>
</dbReference>
<name>A0A0A9WQN0_LYGHE</name>
<keyword evidence="2" id="KW-0732">Signal</keyword>